<accession>A0A7W7B4L7</accession>
<gene>
    <name evidence="9" type="ORF">GGQ98_003555</name>
</gene>
<name>A0A7W7B4L7_9SPHN</name>
<dbReference type="PRINTS" id="PR00385">
    <property type="entry name" value="P450"/>
</dbReference>
<keyword evidence="5 8" id="KW-0408">Iron</keyword>
<dbReference type="Proteomes" id="UP000566324">
    <property type="component" value="Unassembled WGS sequence"/>
</dbReference>
<evidence type="ECO:0000256" key="6">
    <source>
        <dbReference type="ARBA" id="ARBA00023033"/>
    </source>
</evidence>
<protein>
    <recommendedName>
        <fullName evidence="11">Cytochrome P450</fullName>
    </recommendedName>
</protein>
<dbReference type="Pfam" id="PF00067">
    <property type="entry name" value="p450"/>
    <property type="match status" value="1"/>
</dbReference>
<dbReference type="EMBL" id="JACHNZ010000067">
    <property type="protein sequence ID" value="MBB4633897.1"/>
    <property type="molecule type" value="Genomic_DNA"/>
</dbReference>
<dbReference type="Gene3D" id="1.10.630.10">
    <property type="entry name" value="Cytochrome P450"/>
    <property type="match status" value="1"/>
</dbReference>
<dbReference type="GO" id="GO:0008395">
    <property type="term" value="F:steroid hydroxylase activity"/>
    <property type="evidence" value="ECO:0007669"/>
    <property type="project" value="TreeGrafter"/>
</dbReference>
<evidence type="ECO:0000313" key="9">
    <source>
        <dbReference type="EMBL" id="MBB4633897.1"/>
    </source>
</evidence>
<comment type="similarity">
    <text evidence="1 8">Belongs to the cytochrome P450 family.</text>
</comment>
<evidence type="ECO:0000256" key="7">
    <source>
        <dbReference type="ARBA" id="ARBA00043906"/>
    </source>
</evidence>
<evidence type="ECO:0008006" key="11">
    <source>
        <dbReference type="Google" id="ProtNLM"/>
    </source>
</evidence>
<dbReference type="InterPro" id="IPR001128">
    <property type="entry name" value="Cyt_P450"/>
</dbReference>
<evidence type="ECO:0000256" key="8">
    <source>
        <dbReference type="RuleBase" id="RU000461"/>
    </source>
</evidence>
<dbReference type="PANTHER" id="PTHR46696:SF4">
    <property type="entry name" value="BIOTIN BIOSYNTHESIS CYTOCHROME P450"/>
    <property type="match status" value="1"/>
</dbReference>
<evidence type="ECO:0000256" key="3">
    <source>
        <dbReference type="ARBA" id="ARBA00022723"/>
    </source>
</evidence>
<keyword evidence="4 8" id="KW-0560">Oxidoreductase</keyword>
<evidence type="ECO:0000256" key="2">
    <source>
        <dbReference type="ARBA" id="ARBA00022617"/>
    </source>
</evidence>
<keyword evidence="3 8" id="KW-0479">Metal-binding</keyword>
<dbReference type="AlphaFoldDB" id="A0A7W7B4L7"/>
<comment type="function">
    <text evidence="7">Cytochromes P450 are a group of heme-thiolate monooxygenases. They oxidize a variety of structurally unrelated compounds, including steroids, fatty acids, and xenobiotics.</text>
</comment>
<evidence type="ECO:0000313" key="10">
    <source>
        <dbReference type="Proteomes" id="UP000566324"/>
    </source>
</evidence>
<keyword evidence="2 8" id="KW-0349">Heme</keyword>
<dbReference type="GO" id="GO:0036199">
    <property type="term" value="F:cholest-4-en-3-one 26-monooxygenase activity"/>
    <property type="evidence" value="ECO:0007669"/>
    <property type="project" value="TreeGrafter"/>
</dbReference>
<organism evidence="9 10">
    <name type="scientific">Sphingosinicella soli</name>
    <dbReference type="NCBI Taxonomy" id="333708"/>
    <lineage>
        <taxon>Bacteria</taxon>
        <taxon>Pseudomonadati</taxon>
        <taxon>Pseudomonadota</taxon>
        <taxon>Alphaproteobacteria</taxon>
        <taxon>Sphingomonadales</taxon>
        <taxon>Sphingosinicellaceae</taxon>
        <taxon>Sphingosinicella</taxon>
    </lineage>
</organism>
<dbReference type="InterPro" id="IPR036396">
    <property type="entry name" value="Cyt_P450_sf"/>
</dbReference>
<evidence type="ECO:0000256" key="5">
    <source>
        <dbReference type="ARBA" id="ARBA00023004"/>
    </source>
</evidence>
<reference evidence="9 10" key="1">
    <citation type="submission" date="2020-08" db="EMBL/GenBank/DDBJ databases">
        <title>Genomic Encyclopedia of Type Strains, Phase IV (KMG-IV): sequencing the most valuable type-strain genomes for metagenomic binning, comparative biology and taxonomic classification.</title>
        <authorList>
            <person name="Goeker M."/>
        </authorList>
    </citation>
    <scope>NUCLEOTIDE SEQUENCE [LARGE SCALE GENOMIC DNA]</scope>
    <source>
        <strain evidence="9 10">DSM 17328</strain>
    </source>
</reference>
<dbReference type="PRINTS" id="PR00359">
    <property type="entry name" value="BP450"/>
</dbReference>
<proteinExistence type="inferred from homology"/>
<evidence type="ECO:0000256" key="1">
    <source>
        <dbReference type="ARBA" id="ARBA00010617"/>
    </source>
</evidence>
<dbReference type="SUPFAM" id="SSF48264">
    <property type="entry name" value="Cytochrome P450"/>
    <property type="match status" value="1"/>
</dbReference>
<keyword evidence="10" id="KW-1185">Reference proteome</keyword>
<comment type="caution">
    <text evidence="9">The sequence shown here is derived from an EMBL/GenBank/DDBJ whole genome shotgun (WGS) entry which is preliminary data.</text>
</comment>
<keyword evidence="6 8" id="KW-0503">Monooxygenase</keyword>
<dbReference type="FunFam" id="1.10.630.10:FF:000018">
    <property type="entry name" value="Cytochrome P450 monooxygenase"/>
    <property type="match status" value="1"/>
</dbReference>
<dbReference type="CDD" id="cd11033">
    <property type="entry name" value="CYP142-like"/>
    <property type="match status" value="1"/>
</dbReference>
<dbReference type="GO" id="GO:0006707">
    <property type="term" value="P:cholesterol catabolic process"/>
    <property type="evidence" value="ECO:0007669"/>
    <property type="project" value="TreeGrafter"/>
</dbReference>
<dbReference type="GO" id="GO:0005506">
    <property type="term" value="F:iron ion binding"/>
    <property type="evidence" value="ECO:0007669"/>
    <property type="project" value="InterPro"/>
</dbReference>
<dbReference type="RefSeq" id="WP_184071917.1">
    <property type="nucleotide sequence ID" value="NZ_JACHNZ010000067.1"/>
</dbReference>
<dbReference type="InterPro" id="IPR017972">
    <property type="entry name" value="Cyt_P450_CS"/>
</dbReference>
<dbReference type="GO" id="GO:0020037">
    <property type="term" value="F:heme binding"/>
    <property type="evidence" value="ECO:0007669"/>
    <property type="project" value="InterPro"/>
</dbReference>
<sequence>MSVNFEEKAAVDKLLVDSSVYASHDRYHDLFRYLRAHEPVRMCQPEGFNPFWTVSKHADICEVQRQPALFINAPRNTLLPIAVEDRLQREFGSKLIMNTMLSMDGEEHQVMRRLGAEFFTPGGIAKLKEGFGRAANFYIDRMADQGSTCDFVQTVSAWYPLRVILQVFGLDESDEHELHRRSREFIESQNPMLSAEGRQAERMVACWNAFCDYFRPLVADRRARPKNDLASVIANAVIDDEPITDRRLFSYYILIVVAGHDTTSTSLGGGMLQLMRDRSQFERLKRDPALIPTAVDEMIRWSAPVKHFLRTATHDYELRGASISAGDTLLMALPSGCYDEDVFDRPFAFDVARKPNRHIAFGFGAHVCLGQYLARLELSTFLEVFLERVKNVELCGEPVHSSTLFLGNVDYLPIRYEMAD</sequence>
<dbReference type="PROSITE" id="PS00086">
    <property type="entry name" value="CYTOCHROME_P450"/>
    <property type="match status" value="1"/>
</dbReference>
<evidence type="ECO:0000256" key="4">
    <source>
        <dbReference type="ARBA" id="ARBA00023002"/>
    </source>
</evidence>
<dbReference type="InterPro" id="IPR002397">
    <property type="entry name" value="Cyt_P450_B"/>
</dbReference>
<dbReference type="PANTHER" id="PTHR46696">
    <property type="entry name" value="P450, PUTATIVE (EUROFUNG)-RELATED"/>
    <property type="match status" value="1"/>
</dbReference>